<comment type="caution">
    <text evidence="2">The sequence shown here is derived from an EMBL/GenBank/DDBJ whole genome shotgun (WGS) entry which is preliminary data.</text>
</comment>
<organism evidence="2 3">
    <name type="scientific">Ensete ventricosum</name>
    <name type="common">Abyssinian banana</name>
    <name type="synonym">Musa ensete</name>
    <dbReference type="NCBI Taxonomy" id="4639"/>
    <lineage>
        <taxon>Eukaryota</taxon>
        <taxon>Viridiplantae</taxon>
        <taxon>Streptophyta</taxon>
        <taxon>Embryophyta</taxon>
        <taxon>Tracheophyta</taxon>
        <taxon>Spermatophyta</taxon>
        <taxon>Magnoliopsida</taxon>
        <taxon>Liliopsida</taxon>
        <taxon>Zingiberales</taxon>
        <taxon>Musaceae</taxon>
        <taxon>Ensete</taxon>
    </lineage>
</organism>
<name>A0A427AJB8_ENSVE</name>
<evidence type="ECO:0000313" key="2">
    <source>
        <dbReference type="EMBL" id="RRT76367.1"/>
    </source>
</evidence>
<evidence type="ECO:0000313" key="3">
    <source>
        <dbReference type="Proteomes" id="UP000287651"/>
    </source>
</evidence>
<gene>
    <name evidence="2" type="ORF">B296_00015799</name>
</gene>
<evidence type="ECO:0000256" key="1">
    <source>
        <dbReference type="SAM" id="MobiDB-lite"/>
    </source>
</evidence>
<sequence>MRGYKSSRRMRVAGSNGSDDAWIPSLLPLLRLRQDWREVTVQHVAKLRRTHHSGRDCGGHFGKRPVPGEAGGSTSPDTPFAVTGCGPTSGVR</sequence>
<dbReference type="AlphaFoldDB" id="A0A427AJB8"/>
<accession>A0A427AJB8</accession>
<proteinExistence type="predicted"/>
<dbReference type="EMBL" id="AMZH03002211">
    <property type="protein sequence ID" value="RRT76367.1"/>
    <property type="molecule type" value="Genomic_DNA"/>
</dbReference>
<dbReference type="Proteomes" id="UP000287651">
    <property type="component" value="Unassembled WGS sequence"/>
</dbReference>
<reference evidence="2 3" key="1">
    <citation type="journal article" date="2014" name="Agronomy (Basel)">
        <title>A Draft Genome Sequence for Ensete ventricosum, the Drought-Tolerant Tree Against Hunger.</title>
        <authorList>
            <person name="Harrison J."/>
            <person name="Moore K.A."/>
            <person name="Paszkiewicz K."/>
            <person name="Jones T."/>
            <person name="Grant M."/>
            <person name="Ambacheew D."/>
            <person name="Muzemil S."/>
            <person name="Studholme D.J."/>
        </authorList>
    </citation>
    <scope>NUCLEOTIDE SEQUENCE [LARGE SCALE GENOMIC DNA]</scope>
</reference>
<feature type="region of interest" description="Disordered" evidence="1">
    <location>
        <begin position="51"/>
        <end position="92"/>
    </location>
</feature>
<protein>
    <submittedName>
        <fullName evidence="2">Uncharacterized protein</fullName>
    </submittedName>
</protein>